<reference evidence="1 2" key="1">
    <citation type="submission" date="2024-01" db="EMBL/GenBank/DDBJ databases">
        <title>The genomes of 5 underutilized Papilionoideae crops provide insights into root nodulation and disease resistanc.</title>
        <authorList>
            <person name="Yuan L."/>
        </authorList>
    </citation>
    <scope>NUCLEOTIDE SEQUENCE [LARGE SCALE GENOMIC DNA]</scope>
    <source>
        <strain evidence="1">ZHUSHIDOU_FW_LH</strain>
        <tissue evidence="1">Leaf</tissue>
    </source>
</reference>
<proteinExistence type="predicted"/>
<dbReference type="NCBIfam" id="TIGR01993">
    <property type="entry name" value="Pyr-5-nucltdase"/>
    <property type="match status" value="1"/>
</dbReference>
<dbReference type="InterPro" id="IPR036412">
    <property type="entry name" value="HAD-like_sf"/>
</dbReference>
<protein>
    <submittedName>
        <fullName evidence="1">Uncharacterized protein</fullName>
    </submittedName>
</protein>
<comment type="caution">
    <text evidence="1">The sequence shown here is derived from an EMBL/GenBank/DDBJ whole genome shotgun (WGS) entry which is preliminary data.</text>
</comment>
<dbReference type="PANTHER" id="PTHR12725">
    <property type="entry name" value="HALOACID DEHALOGENASE-LIKE HYDROLASE"/>
    <property type="match status" value="1"/>
</dbReference>
<dbReference type="EMBL" id="JAYWIO010000006">
    <property type="protein sequence ID" value="KAK7257821.1"/>
    <property type="molecule type" value="Genomic_DNA"/>
</dbReference>
<dbReference type="InterPro" id="IPR006439">
    <property type="entry name" value="HAD-SF_hydro_IA"/>
</dbReference>
<gene>
    <name evidence="1" type="ORF">RIF29_32070</name>
</gene>
<accession>A0AAN9EK89</accession>
<dbReference type="SFLD" id="SFLDS00003">
    <property type="entry name" value="Haloacid_Dehalogenase"/>
    <property type="match status" value="1"/>
</dbReference>
<dbReference type="InterPro" id="IPR023214">
    <property type="entry name" value="HAD_sf"/>
</dbReference>
<organism evidence="1 2">
    <name type="scientific">Crotalaria pallida</name>
    <name type="common">Smooth rattlebox</name>
    <name type="synonym">Crotalaria striata</name>
    <dbReference type="NCBI Taxonomy" id="3830"/>
    <lineage>
        <taxon>Eukaryota</taxon>
        <taxon>Viridiplantae</taxon>
        <taxon>Streptophyta</taxon>
        <taxon>Embryophyta</taxon>
        <taxon>Tracheophyta</taxon>
        <taxon>Spermatophyta</taxon>
        <taxon>Magnoliopsida</taxon>
        <taxon>eudicotyledons</taxon>
        <taxon>Gunneridae</taxon>
        <taxon>Pentapetalae</taxon>
        <taxon>rosids</taxon>
        <taxon>fabids</taxon>
        <taxon>Fabales</taxon>
        <taxon>Fabaceae</taxon>
        <taxon>Papilionoideae</taxon>
        <taxon>50 kb inversion clade</taxon>
        <taxon>genistoids sensu lato</taxon>
        <taxon>core genistoids</taxon>
        <taxon>Crotalarieae</taxon>
        <taxon>Crotalaria</taxon>
    </lineage>
</organism>
<keyword evidence="2" id="KW-1185">Reference proteome</keyword>
<sequence>MDTLTHLISHSCKINLVSHDCKIKDNLFLIFLIGICYKLANPVARPSKVKSRMENYIQFQEVSKAKYNCLLFDIDDTLYPLSSGLQGHVTRNIQDFMLEKLGIEAAKVPELCYQLYKVYGTTMAGLRAIGYDFDYDEFHSIAHGRLQYDLLKPDPTLRGILKSLPIRKVIFTNADDVHAARVLHRLGLEDCFDTIISFDTLNSSNKITPSNDKDDSETRPISAGIFDFLEYMRHSDSDIVLPSTPIICKPFEDAFEKVFKIANIDPQRTMFFDDSIRNLLTAKRLGLHTVAVGSSVRALGVDHALESIHNIKEAFPDLWEAEEKHEITKYNVTIETLA</sequence>
<dbReference type="NCBIfam" id="TIGR01509">
    <property type="entry name" value="HAD-SF-IA-v3"/>
    <property type="match status" value="1"/>
</dbReference>
<dbReference type="AlphaFoldDB" id="A0AAN9EK89"/>
<dbReference type="SFLD" id="SFLDG01129">
    <property type="entry name" value="C1.5:_HAD__Beta-PGM__Phosphata"/>
    <property type="match status" value="1"/>
</dbReference>
<dbReference type="SFLD" id="SFLDG01132">
    <property type="entry name" value="C1.5.3:_5'-Nucleotidase_Like"/>
    <property type="match status" value="1"/>
</dbReference>
<dbReference type="PANTHER" id="PTHR12725:SF113">
    <property type="entry name" value="HALOACID DEHALOGENASE-LIKE HYDROLASE"/>
    <property type="match status" value="1"/>
</dbReference>
<evidence type="ECO:0000313" key="2">
    <source>
        <dbReference type="Proteomes" id="UP001372338"/>
    </source>
</evidence>
<dbReference type="Proteomes" id="UP001372338">
    <property type="component" value="Unassembled WGS sequence"/>
</dbReference>
<dbReference type="InterPro" id="IPR010237">
    <property type="entry name" value="Pyr-5-nucltdase"/>
</dbReference>
<dbReference type="Gene3D" id="3.40.50.1000">
    <property type="entry name" value="HAD superfamily/HAD-like"/>
    <property type="match status" value="1"/>
</dbReference>
<name>A0AAN9EK89_CROPI</name>
<evidence type="ECO:0000313" key="1">
    <source>
        <dbReference type="EMBL" id="KAK7257821.1"/>
    </source>
</evidence>
<dbReference type="SUPFAM" id="SSF56784">
    <property type="entry name" value="HAD-like"/>
    <property type="match status" value="1"/>
</dbReference>